<feature type="transmembrane region" description="Helical" evidence="10">
    <location>
        <begin position="6"/>
        <end position="28"/>
    </location>
</feature>
<organism evidence="13 14">
    <name type="scientific">Paenibacillus aurantiacus</name>
    <dbReference type="NCBI Taxonomy" id="1936118"/>
    <lineage>
        <taxon>Bacteria</taxon>
        <taxon>Bacillati</taxon>
        <taxon>Bacillota</taxon>
        <taxon>Bacilli</taxon>
        <taxon>Bacillales</taxon>
        <taxon>Paenibacillaceae</taxon>
        <taxon>Paenibacillus</taxon>
    </lineage>
</organism>
<keyword evidence="4 10" id="KW-0812">Transmembrane</keyword>
<evidence type="ECO:0000256" key="2">
    <source>
        <dbReference type="ARBA" id="ARBA00022475"/>
    </source>
</evidence>
<keyword evidence="7 9" id="KW-0807">Transducer</keyword>
<comment type="caution">
    <text evidence="13">The sequence shown here is derived from an EMBL/GenBank/DDBJ whole genome shotgun (WGS) entry which is preliminary data.</text>
</comment>
<dbReference type="InterPro" id="IPR004089">
    <property type="entry name" value="MCPsignal_dom"/>
</dbReference>
<feature type="domain" description="HAMP" evidence="12">
    <location>
        <begin position="324"/>
        <end position="376"/>
    </location>
</feature>
<evidence type="ECO:0000256" key="8">
    <source>
        <dbReference type="ARBA" id="ARBA00029447"/>
    </source>
</evidence>
<evidence type="ECO:0000256" key="4">
    <source>
        <dbReference type="ARBA" id="ARBA00022692"/>
    </source>
</evidence>
<dbReference type="SUPFAM" id="SSF58104">
    <property type="entry name" value="Methyl-accepting chemotaxis protein (MCP) signaling domain"/>
    <property type="match status" value="1"/>
</dbReference>
<gene>
    <name evidence="13" type="ORF">ACFFSY_04490</name>
</gene>
<protein>
    <submittedName>
        <fullName evidence="13">Methyl-accepting chemotaxis protein</fullName>
    </submittedName>
</protein>
<keyword evidence="5 10" id="KW-1133">Transmembrane helix</keyword>
<dbReference type="Pfam" id="PF00672">
    <property type="entry name" value="HAMP"/>
    <property type="match status" value="1"/>
</dbReference>
<evidence type="ECO:0000256" key="7">
    <source>
        <dbReference type="ARBA" id="ARBA00023224"/>
    </source>
</evidence>
<dbReference type="CDD" id="cd11386">
    <property type="entry name" value="MCP_signal"/>
    <property type="match status" value="1"/>
</dbReference>
<dbReference type="Pfam" id="PF00015">
    <property type="entry name" value="MCPsignal"/>
    <property type="match status" value="1"/>
</dbReference>
<evidence type="ECO:0000256" key="5">
    <source>
        <dbReference type="ARBA" id="ARBA00022989"/>
    </source>
</evidence>
<dbReference type="InterPro" id="IPR029151">
    <property type="entry name" value="Sensor-like_sf"/>
</dbReference>
<evidence type="ECO:0000256" key="6">
    <source>
        <dbReference type="ARBA" id="ARBA00023136"/>
    </source>
</evidence>
<accession>A0ABV5KIX8</accession>
<dbReference type="Gene3D" id="3.30.450.20">
    <property type="entry name" value="PAS domain"/>
    <property type="match status" value="2"/>
</dbReference>
<dbReference type="Proteomes" id="UP001589747">
    <property type="component" value="Unassembled WGS sequence"/>
</dbReference>
<reference evidence="13 14" key="1">
    <citation type="submission" date="2024-09" db="EMBL/GenBank/DDBJ databases">
        <authorList>
            <person name="Sun Q."/>
            <person name="Mori K."/>
        </authorList>
    </citation>
    <scope>NUCLEOTIDE SEQUENCE [LARGE SCALE GENOMIC DNA]</scope>
    <source>
        <strain evidence="13 14">TISTR 2452</strain>
    </source>
</reference>
<dbReference type="Gene3D" id="1.10.287.950">
    <property type="entry name" value="Methyl-accepting chemotaxis protein"/>
    <property type="match status" value="1"/>
</dbReference>
<keyword evidence="14" id="KW-1185">Reference proteome</keyword>
<evidence type="ECO:0000256" key="3">
    <source>
        <dbReference type="ARBA" id="ARBA00022500"/>
    </source>
</evidence>
<evidence type="ECO:0000256" key="9">
    <source>
        <dbReference type="PROSITE-ProRule" id="PRU00284"/>
    </source>
</evidence>
<dbReference type="InterPro" id="IPR033479">
    <property type="entry name" value="dCache_1"/>
</dbReference>
<sequence>MRFRSINARMLATMLPIVVLTLLGLVLYSNKQQRDTLYVELERGMNNGLNWVINQMNVDLTAHGAIIQSLAGTVQANPYRSKDELQAIFTGSLPVNKDTFGVGVFYNPYAYDPAEKYVSVYGFKENGKIVFTDAYNDPSYDYPNLPAYKEAIASEKSLVVSAPYYDAPSKSTLITFSSPIRDEAKKAMGLLMGDINLNSLQDYISKMVIGKSGWAFLIDKNGTYLGHPDKTKLMKTKVQEETDASLAALGNAMLAGESGSGSFKSADGGNQAFYQRIPELGWTLALVVPDKEWLGPINDLKRKMYLISALAVLVLAASVFFIGRSIAKSARGVTRLSRSLAEGDFSYRIKTESRDEFGQMADNFNETMESLEGTLSHVVQNAHTVASTSEQLTASAEQTSRATEQIAHAISRIAEGATRQVEMTAHGAGIAAQVSASVRDLAGSVESASESSVRSREEAVSGSEVVRSAVDQMNVIDERIQGMAAIMQTLGSKSKEIDRIVTLITSISGQTHLLALNAAIEAARAGEHGREFAVVADEVRKLAEESTVAAEQIRDIITDIQRDTKKAVEAVSGGSAALAEGIERVGQTGATFQGIRETIEQLSARMREARDGIRAVSNQMDELAGSIAGVSEIARESADGTHTVASSAQQQNASMEEVAAASAMLAKMAGELMESVQSFKLSTQTPD</sequence>
<dbReference type="EMBL" id="JBHMDO010000009">
    <property type="protein sequence ID" value="MFB9325175.1"/>
    <property type="molecule type" value="Genomic_DNA"/>
</dbReference>
<dbReference type="CDD" id="cd12912">
    <property type="entry name" value="PDC2_MCP_like"/>
    <property type="match status" value="1"/>
</dbReference>
<comment type="subcellular location">
    <subcellularLocation>
        <location evidence="1">Cell membrane</location>
        <topology evidence="1">Multi-pass membrane protein</topology>
    </subcellularLocation>
</comment>
<dbReference type="Gene3D" id="6.10.340.10">
    <property type="match status" value="1"/>
</dbReference>
<dbReference type="PROSITE" id="PS50111">
    <property type="entry name" value="CHEMOTAXIS_TRANSDUC_2"/>
    <property type="match status" value="1"/>
</dbReference>
<dbReference type="Pfam" id="PF02743">
    <property type="entry name" value="dCache_1"/>
    <property type="match status" value="1"/>
</dbReference>
<dbReference type="InterPro" id="IPR003660">
    <property type="entry name" value="HAMP_dom"/>
</dbReference>
<evidence type="ECO:0000259" key="11">
    <source>
        <dbReference type="PROSITE" id="PS50111"/>
    </source>
</evidence>
<feature type="transmembrane region" description="Helical" evidence="10">
    <location>
        <begin position="304"/>
        <end position="323"/>
    </location>
</feature>
<proteinExistence type="inferred from homology"/>
<name>A0ABV5KIX8_9BACL</name>
<dbReference type="PROSITE" id="PS50885">
    <property type="entry name" value="HAMP"/>
    <property type="match status" value="1"/>
</dbReference>
<keyword evidence="3" id="KW-0145">Chemotaxis</keyword>
<feature type="domain" description="Methyl-accepting transducer" evidence="11">
    <location>
        <begin position="395"/>
        <end position="666"/>
    </location>
</feature>
<dbReference type="SMART" id="SM00304">
    <property type="entry name" value="HAMP"/>
    <property type="match status" value="1"/>
</dbReference>
<comment type="similarity">
    <text evidence="8">Belongs to the methyl-accepting chemotaxis (MCP) protein family.</text>
</comment>
<dbReference type="CDD" id="cd06225">
    <property type="entry name" value="HAMP"/>
    <property type="match status" value="1"/>
</dbReference>
<keyword evidence="6 10" id="KW-0472">Membrane</keyword>
<dbReference type="CDD" id="cd12913">
    <property type="entry name" value="PDC1_MCP_like"/>
    <property type="match status" value="1"/>
</dbReference>
<keyword evidence="2" id="KW-1003">Cell membrane</keyword>
<dbReference type="SUPFAM" id="SSF103190">
    <property type="entry name" value="Sensory domain-like"/>
    <property type="match status" value="1"/>
</dbReference>
<evidence type="ECO:0000313" key="14">
    <source>
        <dbReference type="Proteomes" id="UP001589747"/>
    </source>
</evidence>
<dbReference type="PANTHER" id="PTHR32089:SF112">
    <property type="entry name" value="LYSOZYME-LIKE PROTEIN-RELATED"/>
    <property type="match status" value="1"/>
</dbReference>
<dbReference type="RefSeq" id="WP_377490505.1">
    <property type="nucleotide sequence ID" value="NZ_JBHMDO010000009.1"/>
</dbReference>
<evidence type="ECO:0000313" key="13">
    <source>
        <dbReference type="EMBL" id="MFB9325175.1"/>
    </source>
</evidence>
<evidence type="ECO:0000256" key="1">
    <source>
        <dbReference type="ARBA" id="ARBA00004651"/>
    </source>
</evidence>
<dbReference type="SMART" id="SM00283">
    <property type="entry name" value="MA"/>
    <property type="match status" value="1"/>
</dbReference>
<evidence type="ECO:0000256" key="10">
    <source>
        <dbReference type="SAM" id="Phobius"/>
    </source>
</evidence>
<dbReference type="PANTHER" id="PTHR32089">
    <property type="entry name" value="METHYL-ACCEPTING CHEMOTAXIS PROTEIN MCPB"/>
    <property type="match status" value="1"/>
</dbReference>
<evidence type="ECO:0000259" key="12">
    <source>
        <dbReference type="PROSITE" id="PS50885"/>
    </source>
</evidence>